<dbReference type="InterPro" id="IPR012318">
    <property type="entry name" value="HTH_CRP"/>
</dbReference>
<dbReference type="AlphaFoldDB" id="A0A6S6R915"/>
<dbReference type="SUPFAM" id="SSF51206">
    <property type="entry name" value="cAMP-binding domain-like"/>
    <property type="match status" value="1"/>
</dbReference>
<sequence length="223" mass="25764">MIEKIKDNVLFKGLSLEEIQICLDCSKARIKEYEKNQIIFSQMDPPKALYVLLKGSVAVCKDSPDGRRYIVTHIEEKDIFGEVYVFLEKADYNYYVISNTKSSVLEIPKEYFFSTCDKTCTAHSHIIQNMLGILAQKAYFLNNKVQLLTSGSLRQKIAKYLLEKCSNKKYVKLSMNREQFSAYLNVTRPSLSRELINMQEDGLIEVDRDMVKILDFNGLNDII</sequence>
<dbReference type="RefSeq" id="WP_184092294.1">
    <property type="nucleotide sequence ID" value="NZ_AP023367.1"/>
</dbReference>
<dbReference type="KEGG" id="acel:acsn021_34690"/>
<keyword evidence="1" id="KW-0805">Transcription regulation</keyword>
<evidence type="ECO:0000313" key="5">
    <source>
        <dbReference type="Proteomes" id="UP000515561"/>
    </source>
</evidence>
<dbReference type="GO" id="GO:0005829">
    <property type="term" value="C:cytosol"/>
    <property type="evidence" value="ECO:0007669"/>
    <property type="project" value="TreeGrafter"/>
</dbReference>
<keyword evidence="3" id="KW-0804">Transcription</keyword>
<dbReference type="InterPro" id="IPR050397">
    <property type="entry name" value="Env_Response_Regulators"/>
</dbReference>
<dbReference type="Gene3D" id="2.60.120.10">
    <property type="entry name" value="Jelly Rolls"/>
    <property type="match status" value="1"/>
</dbReference>
<dbReference type="EMBL" id="AP023367">
    <property type="protein sequence ID" value="BCJ95900.1"/>
    <property type="molecule type" value="Genomic_DNA"/>
</dbReference>
<dbReference type="GO" id="GO:0003700">
    <property type="term" value="F:DNA-binding transcription factor activity"/>
    <property type="evidence" value="ECO:0007669"/>
    <property type="project" value="TreeGrafter"/>
</dbReference>
<dbReference type="GO" id="GO:0003677">
    <property type="term" value="F:DNA binding"/>
    <property type="evidence" value="ECO:0007669"/>
    <property type="project" value="UniProtKB-KW"/>
</dbReference>
<evidence type="ECO:0000256" key="2">
    <source>
        <dbReference type="ARBA" id="ARBA00023125"/>
    </source>
</evidence>
<organism evidence="4 5">
    <name type="scientific">Anaerocolumna cellulosilytica</name>
    <dbReference type="NCBI Taxonomy" id="433286"/>
    <lineage>
        <taxon>Bacteria</taxon>
        <taxon>Bacillati</taxon>
        <taxon>Bacillota</taxon>
        <taxon>Clostridia</taxon>
        <taxon>Lachnospirales</taxon>
        <taxon>Lachnospiraceae</taxon>
        <taxon>Anaerocolumna</taxon>
    </lineage>
</organism>
<accession>A0A6S6R915</accession>
<dbReference type="Pfam" id="PF00027">
    <property type="entry name" value="cNMP_binding"/>
    <property type="match status" value="1"/>
</dbReference>
<keyword evidence="2" id="KW-0238">DNA-binding</keyword>
<keyword evidence="5" id="KW-1185">Reference proteome</keyword>
<evidence type="ECO:0000256" key="3">
    <source>
        <dbReference type="ARBA" id="ARBA00023163"/>
    </source>
</evidence>
<dbReference type="Proteomes" id="UP000515561">
    <property type="component" value="Chromosome"/>
</dbReference>
<dbReference type="InterPro" id="IPR000595">
    <property type="entry name" value="cNMP-bd_dom"/>
</dbReference>
<evidence type="ECO:0000256" key="1">
    <source>
        <dbReference type="ARBA" id="ARBA00023015"/>
    </source>
</evidence>
<dbReference type="Pfam" id="PF13545">
    <property type="entry name" value="HTH_Crp_2"/>
    <property type="match status" value="1"/>
</dbReference>
<dbReference type="SMART" id="SM00100">
    <property type="entry name" value="cNMP"/>
    <property type="match status" value="1"/>
</dbReference>
<dbReference type="CDD" id="cd00038">
    <property type="entry name" value="CAP_ED"/>
    <property type="match status" value="1"/>
</dbReference>
<dbReference type="SUPFAM" id="SSF46785">
    <property type="entry name" value="Winged helix' DNA-binding domain"/>
    <property type="match status" value="1"/>
</dbReference>
<dbReference type="PROSITE" id="PS50042">
    <property type="entry name" value="CNMP_BINDING_3"/>
    <property type="match status" value="1"/>
</dbReference>
<dbReference type="InterPro" id="IPR014710">
    <property type="entry name" value="RmlC-like_jellyroll"/>
</dbReference>
<reference evidence="4 5" key="1">
    <citation type="journal article" date="2016" name="Int. J. Syst. Evol. Microbiol.">
        <title>Descriptions of Anaerotaenia torta gen. nov., sp. nov. and Anaerocolumna cellulosilytica gen. nov., sp. nov. isolated from a methanogenic reactor of cattle waste.</title>
        <authorList>
            <person name="Uek A."/>
            <person name="Ohtaki Y."/>
            <person name="Kaku N."/>
            <person name="Ueki K."/>
        </authorList>
    </citation>
    <scope>NUCLEOTIDE SEQUENCE [LARGE SCALE GENOMIC DNA]</scope>
    <source>
        <strain evidence="4 5">SN021</strain>
    </source>
</reference>
<evidence type="ECO:0000313" key="4">
    <source>
        <dbReference type="EMBL" id="BCJ95900.1"/>
    </source>
</evidence>
<dbReference type="PANTHER" id="PTHR24567">
    <property type="entry name" value="CRP FAMILY TRANSCRIPTIONAL REGULATORY PROTEIN"/>
    <property type="match status" value="1"/>
</dbReference>
<protein>
    <submittedName>
        <fullName evidence="4">Cyclic nucleotide-binding protein</fullName>
    </submittedName>
</protein>
<name>A0A6S6R915_9FIRM</name>
<dbReference type="InterPro" id="IPR036390">
    <property type="entry name" value="WH_DNA-bd_sf"/>
</dbReference>
<dbReference type="InterPro" id="IPR018490">
    <property type="entry name" value="cNMP-bd_dom_sf"/>
</dbReference>
<gene>
    <name evidence="4" type="ORF">acsn021_34690</name>
</gene>
<proteinExistence type="predicted"/>
<dbReference type="PANTHER" id="PTHR24567:SF58">
    <property type="entry name" value="CYCLIC AMP-BINDING REGULATORY PROTEIN"/>
    <property type="match status" value="1"/>
</dbReference>